<dbReference type="AlphaFoldDB" id="A0AAD6UDL4"/>
<protein>
    <recommendedName>
        <fullName evidence="3">F-box domain-containing protein</fullName>
    </recommendedName>
</protein>
<dbReference type="Proteomes" id="UP001222325">
    <property type="component" value="Unassembled WGS sequence"/>
</dbReference>
<organism evidence="1 2">
    <name type="scientific">Mycena belliarum</name>
    <dbReference type="NCBI Taxonomy" id="1033014"/>
    <lineage>
        <taxon>Eukaryota</taxon>
        <taxon>Fungi</taxon>
        <taxon>Dikarya</taxon>
        <taxon>Basidiomycota</taxon>
        <taxon>Agaricomycotina</taxon>
        <taxon>Agaricomycetes</taxon>
        <taxon>Agaricomycetidae</taxon>
        <taxon>Agaricales</taxon>
        <taxon>Marasmiineae</taxon>
        <taxon>Mycenaceae</taxon>
        <taxon>Mycena</taxon>
    </lineage>
</organism>
<evidence type="ECO:0000313" key="1">
    <source>
        <dbReference type="EMBL" id="KAJ7097795.1"/>
    </source>
</evidence>
<proteinExistence type="predicted"/>
<sequence>MTNLLALSAELHELIYGDLDATDQLAFLSVCQTLYQSFRVSWTCDAVQQKLVKKRQVVAIWDDVQARVVGEEGKEKKIGKLRPMVVVGVRVEETDIILSVVLGRAALVRMTGSMLRRYWGRNCPECRGSRSICPGCGGVSVRWVECFASCGYSMPCPSCVGIGWAMRYKSAMRGDEEEYLEEIWTRVDEIDGVASNPM</sequence>
<accession>A0AAD6UDL4</accession>
<evidence type="ECO:0000313" key="2">
    <source>
        <dbReference type="Proteomes" id="UP001222325"/>
    </source>
</evidence>
<evidence type="ECO:0008006" key="3">
    <source>
        <dbReference type="Google" id="ProtNLM"/>
    </source>
</evidence>
<name>A0AAD6UDL4_9AGAR</name>
<dbReference type="EMBL" id="JARJCN010000009">
    <property type="protein sequence ID" value="KAJ7097795.1"/>
    <property type="molecule type" value="Genomic_DNA"/>
</dbReference>
<keyword evidence="2" id="KW-1185">Reference proteome</keyword>
<comment type="caution">
    <text evidence="1">The sequence shown here is derived from an EMBL/GenBank/DDBJ whole genome shotgun (WGS) entry which is preliminary data.</text>
</comment>
<reference evidence="1" key="1">
    <citation type="submission" date="2023-03" db="EMBL/GenBank/DDBJ databases">
        <title>Massive genome expansion in bonnet fungi (Mycena s.s.) driven by repeated elements and novel gene families across ecological guilds.</title>
        <authorList>
            <consortium name="Lawrence Berkeley National Laboratory"/>
            <person name="Harder C.B."/>
            <person name="Miyauchi S."/>
            <person name="Viragh M."/>
            <person name="Kuo A."/>
            <person name="Thoen E."/>
            <person name="Andreopoulos B."/>
            <person name="Lu D."/>
            <person name="Skrede I."/>
            <person name="Drula E."/>
            <person name="Henrissat B."/>
            <person name="Morin E."/>
            <person name="Kohler A."/>
            <person name="Barry K."/>
            <person name="LaButti K."/>
            <person name="Morin E."/>
            <person name="Salamov A."/>
            <person name="Lipzen A."/>
            <person name="Mereny Z."/>
            <person name="Hegedus B."/>
            <person name="Baldrian P."/>
            <person name="Stursova M."/>
            <person name="Weitz H."/>
            <person name="Taylor A."/>
            <person name="Grigoriev I.V."/>
            <person name="Nagy L.G."/>
            <person name="Martin F."/>
            <person name="Kauserud H."/>
        </authorList>
    </citation>
    <scope>NUCLEOTIDE SEQUENCE</scope>
    <source>
        <strain evidence="1">CBHHK173m</strain>
    </source>
</reference>
<gene>
    <name evidence="1" type="ORF">B0H15DRAFT_621450</name>
</gene>